<reference evidence="8" key="2">
    <citation type="submission" date="2004-02" db="EMBL/GenBank/DDBJ databases">
        <authorList>
            <consortium name="Genoscope"/>
            <consortium name="Whitehead Institute Centre for Genome Research"/>
        </authorList>
    </citation>
    <scope>NUCLEOTIDE SEQUENCE</scope>
</reference>
<feature type="compositionally biased region" description="Pro residues" evidence="6">
    <location>
        <begin position="225"/>
        <end position="273"/>
    </location>
</feature>
<dbReference type="OrthoDB" id="420032at2759"/>
<dbReference type="InterPro" id="IPR054386">
    <property type="entry name" value="RIM_Znf"/>
</dbReference>
<dbReference type="InterPro" id="IPR017455">
    <property type="entry name" value="Znf_FYVE-rel"/>
</dbReference>
<evidence type="ECO:0000259" key="7">
    <source>
        <dbReference type="PROSITE" id="PS50178"/>
    </source>
</evidence>
<feature type="region of interest" description="Disordered" evidence="6">
    <location>
        <begin position="355"/>
        <end position="433"/>
    </location>
</feature>
<feature type="compositionally biased region" description="Pro residues" evidence="6">
    <location>
        <begin position="205"/>
        <end position="217"/>
    </location>
</feature>
<accession>Q4T334</accession>
<evidence type="ECO:0000256" key="3">
    <source>
        <dbReference type="ARBA" id="ARBA00022771"/>
    </source>
</evidence>
<organism evidence="8">
    <name type="scientific">Tetraodon nigroviridis</name>
    <name type="common">Spotted green pufferfish</name>
    <name type="synonym">Chelonodon nigroviridis</name>
    <dbReference type="NCBI Taxonomy" id="99883"/>
    <lineage>
        <taxon>Eukaryota</taxon>
        <taxon>Metazoa</taxon>
        <taxon>Chordata</taxon>
        <taxon>Craniata</taxon>
        <taxon>Vertebrata</taxon>
        <taxon>Euteleostomi</taxon>
        <taxon>Actinopterygii</taxon>
        <taxon>Neopterygii</taxon>
        <taxon>Teleostei</taxon>
        <taxon>Neoteleostei</taxon>
        <taxon>Acanthomorphata</taxon>
        <taxon>Eupercaria</taxon>
        <taxon>Tetraodontiformes</taxon>
        <taxon>Tetradontoidea</taxon>
        <taxon>Tetraodontidae</taxon>
        <taxon>Tetraodon</taxon>
    </lineage>
</organism>
<sequence length="468" mass="50201">MLCCGCSLKVRTAAVSAGALGCPPWLNLWLWWEASGCCSSSSSPVEGGVRSHFASVVWPPPASARKLHQQFKLYKDQVKKLGEESQAAHLSRPESATCGVCRKTKFADGCGHACCYCQSRFCARCGGRVSLRANKVMWVCNGCRKQQDILTQSGDLDSAHHRSPGVPLPPTHTLLGGPAPLSNGALERHGEPAHPSSSSSSPSSSSPPSPPSSPPSSPSSSSPSSSPPSSPSSPSSPPPSSPSPPSSPPSPSSPPPSSPSSPSSPPPSSPPSPSSTHPTFHQTKLLISLIVRDGRGRWLSQDLDQDLDLHQRECRRRQEEEFQARYRSDPNLARYPVKPQPCEEAMRMLAQVGRVRHQRRHSDVSLANAAPQHLTPPRTALRQGYPRGGPRSLSVERAASHSGAASPRHSPQHLEPSPAPRRKPAYESAAQRGRAVTAMHVIGSFSSSEDELEYASCDEHHSEWLARR</sequence>
<dbReference type="PANTHER" id="PTHR12157">
    <property type="entry name" value="REGULATING SYNAPTIC MEMBRANE EXOCYTOSIS PROTEIN"/>
    <property type="match status" value="1"/>
</dbReference>
<reference evidence="8" key="1">
    <citation type="journal article" date="2004" name="Nature">
        <title>Genome duplication in the teleost fish Tetraodon nigroviridis reveals the early vertebrate proto-karyotype.</title>
        <authorList>
            <person name="Jaillon O."/>
            <person name="Aury J.-M."/>
            <person name="Brunet F."/>
            <person name="Petit J.-L."/>
            <person name="Stange-Thomann N."/>
            <person name="Mauceli E."/>
            <person name="Bouneau L."/>
            <person name="Fischer C."/>
            <person name="Ozouf-Costaz C."/>
            <person name="Bernot A."/>
            <person name="Nicaud S."/>
            <person name="Jaffe D."/>
            <person name="Fisher S."/>
            <person name="Lutfalla G."/>
            <person name="Dossat C."/>
            <person name="Segurens B."/>
            <person name="Dasilva C."/>
            <person name="Salanoubat M."/>
            <person name="Levy M."/>
            <person name="Boudet N."/>
            <person name="Castellano S."/>
            <person name="Anthouard V."/>
            <person name="Jubin C."/>
            <person name="Castelli V."/>
            <person name="Katinka M."/>
            <person name="Vacherie B."/>
            <person name="Biemont C."/>
            <person name="Skalli Z."/>
            <person name="Cattolico L."/>
            <person name="Poulain J."/>
            <person name="De Berardinis V."/>
            <person name="Cruaud C."/>
            <person name="Duprat S."/>
            <person name="Brottier P."/>
            <person name="Coutanceau J.-P."/>
            <person name="Gouzy J."/>
            <person name="Parra G."/>
            <person name="Lardier G."/>
            <person name="Chapple C."/>
            <person name="McKernan K.J."/>
            <person name="McEwan P."/>
            <person name="Bosak S."/>
            <person name="Kellis M."/>
            <person name="Volff J.-N."/>
            <person name="Guigo R."/>
            <person name="Zody M.C."/>
            <person name="Mesirov J."/>
            <person name="Lindblad-Toh K."/>
            <person name="Birren B."/>
            <person name="Nusbaum C."/>
            <person name="Kahn D."/>
            <person name="Robinson-Rechavi M."/>
            <person name="Laudet V."/>
            <person name="Schachter V."/>
            <person name="Quetier F."/>
            <person name="Saurin W."/>
            <person name="Scarpelli C."/>
            <person name="Wincker P."/>
            <person name="Lander E.S."/>
            <person name="Weissenbach J."/>
            <person name="Roest Crollius H."/>
        </authorList>
    </citation>
    <scope>NUCLEOTIDE SEQUENCE [LARGE SCALE GENOMIC DNA]</scope>
</reference>
<keyword evidence="3 5" id="KW-0863">Zinc-finger</keyword>
<keyword evidence="2" id="KW-0677">Repeat</keyword>
<dbReference type="AlphaFoldDB" id="Q4T334"/>
<keyword evidence="4" id="KW-0862">Zinc</keyword>
<dbReference type="Pfam" id="PF22601">
    <property type="entry name" value="RIM2a_ZnF"/>
    <property type="match status" value="1"/>
</dbReference>
<dbReference type="GO" id="GO:0048788">
    <property type="term" value="C:cytoskeleton of presynaptic active zone"/>
    <property type="evidence" value="ECO:0007669"/>
    <property type="project" value="TreeGrafter"/>
</dbReference>
<feature type="domain" description="FYVE-type" evidence="7">
    <location>
        <begin position="92"/>
        <end position="148"/>
    </location>
</feature>
<protein>
    <submittedName>
        <fullName evidence="8">(spotted green pufferfish) hypothetical protein</fullName>
    </submittedName>
</protein>
<keyword evidence="1" id="KW-0479">Metal-binding</keyword>
<feature type="compositionally biased region" description="Low complexity" evidence="6">
    <location>
        <begin position="195"/>
        <end position="204"/>
    </location>
</feature>
<feature type="region of interest" description="Disordered" evidence="6">
    <location>
        <begin position="155"/>
        <end position="279"/>
    </location>
</feature>
<dbReference type="GO" id="GO:0048791">
    <property type="term" value="P:calcium ion-regulated exocytosis of neurotransmitter"/>
    <property type="evidence" value="ECO:0007669"/>
    <property type="project" value="TreeGrafter"/>
</dbReference>
<dbReference type="PROSITE" id="PS50178">
    <property type="entry name" value="ZF_FYVE"/>
    <property type="match status" value="1"/>
</dbReference>
<name>Q4T334_TETNG</name>
<comment type="caution">
    <text evidence="8">The sequence shown here is derived from an EMBL/GenBank/DDBJ whole genome shotgun (WGS) entry which is preliminary data.</text>
</comment>
<dbReference type="GO" id="GO:2000300">
    <property type="term" value="P:regulation of synaptic vesicle exocytosis"/>
    <property type="evidence" value="ECO:0007669"/>
    <property type="project" value="TreeGrafter"/>
</dbReference>
<dbReference type="SUPFAM" id="SSF57903">
    <property type="entry name" value="FYVE/PHD zinc finger"/>
    <property type="match status" value="1"/>
</dbReference>
<dbReference type="GO" id="GO:0031267">
    <property type="term" value="F:small GTPase binding"/>
    <property type="evidence" value="ECO:0007669"/>
    <property type="project" value="InterPro"/>
</dbReference>
<dbReference type="KEGG" id="tng:GSTEN00008025G001"/>
<dbReference type="GO" id="GO:0050806">
    <property type="term" value="P:positive regulation of synaptic transmission"/>
    <property type="evidence" value="ECO:0007669"/>
    <property type="project" value="TreeGrafter"/>
</dbReference>
<dbReference type="PRINTS" id="PR01217">
    <property type="entry name" value="PRICHEXTENSN"/>
</dbReference>
<evidence type="ECO:0000256" key="4">
    <source>
        <dbReference type="ARBA" id="ARBA00022833"/>
    </source>
</evidence>
<dbReference type="InterPro" id="IPR013083">
    <property type="entry name" value="Znf_RING/FYVE/PHD"/>
</dbReference>
<feature type="compositionally biased region" description="Low complexity" evidence="6">
    <location>
        <begin position="171"/>
        <end position="181"/>
    </location>
</feature>
<proteinExistence type="predicted"/>
<dbReference type="GO" id="GO:0042391">
    <property type="term" value="P:regulation of membrane potential"/>
    <property type="evidence" value="ECO:0007669"/>
    <property type="project" value="TreeGrafter"/>
</dbReference>
<dbReference type="InterPro" id="IPR039032">
    <property type="entry name" value="Rim-like"/>
</dbReference>
<dbReference type="EMBL" id="CAAE01010125">
    <property type="protein sequence ID" value="CAF92698.1"/>
    <property type="molecule type" value="Genomic_DNA"/>
</dbReference>
<dbReference type="GO" id="GO:0048167">
    <property type="term" value="P:regulation of synaptic plasticity"/>
    <property type="evidence" value="ECO:0007669"/>
    <property type="project" value="TreeGrafter"/>
</dbReference>
<dbReference type="GO" id="GO:0008270">
    <property type="term" value="F:zinc ion binding"/>
    <property type="evidence" value="ECO:0007669"/>
    <property type="project" value="UniProtKB-KW"/>
</dbReference>
<gene>
    <name evidence="8" type="ORF">GSTENG00008025001</name>
</gene>
<evidence type="ECO:0000256" key="2">
    <source>
        <dbReference type="ARBA" id="ARBA00022737"/>
    </source>
</evidence>
<evidence type="ECO:0000256" key="1">
    <source>
        <dbReference type="ARBA" id="ARBA00022723"/>
    </source>
</evidence>
<dbReference type="Gene3D" id="3.30.40.10">
    <property type="entry name" value="Zinc/RING finger domain, C3HC4 (zinc finger)"/>
    <property type="match status" value="1"/>
</dbReference>
<dbReference type="InterPro" id="IPR011011">
    <property type="entry name" value="Znf_FYVE_PHD"/>
</dbReference>
<evidence type="ECO:0000313" key="8">
    <source>
        <dbReference type="EMBL" id="CAF92698.1"/>
    </source>
</evidence>
<dbReference type="GO" id="GO:0044325">
    <property type="term" value="F:transmembrane transporter binding"/>
    <property type="evidence" value="ECO:0007669"/>
    <property type="project" value="TreeGrafter"/>
</dbReference>
<evidence type="ECO:0000256" key="6">
    <source>
        <dbReference type="SAM" id="MobiDB-lite"/>
    </source>
</evidence>
<dbReference type="PANTHER" id="PTHR12157:SF21">
    <property type="entry name" value="RAB3 INTERACTING MOLECULE, ISOFORM F"/>
    <property type="match status" value="1"/>
</dbReference>
<evidence type="ECO:0000256" key="5">
    <source>
        <dbReference type="PROSITE-ProRule" id="PRU00091"/>
    </source>
</evidence>
<dbReference type="GO" id="GO:0042734">
    <property type="term" value="C:presynaptic membrane"/>
    <property type="evidence" value="ECO:0007669"/>
    <property type="project" value="TreeGrafter"/>
</dbReference>